<protein>
    <submittedName>
        <fullName evidence="2">Uncharacterized protein</fullName>
    </submittedName>
</protein>
<evidence type="ECO:0000313" key="3">
    <source>
        <dbReference type="Proteomes" id="UP001465668"/>
    </source>
</evidence>
<name>A0ABR2Y006_9PEZI</name>
<proteinExistence type="predicted"/>
<accession>A0ABR2Y006</accession>
<organism evidence="2 3">
    <name type="scientific">Seiridium cardinale</name>
    <dbReference type="NCBI Taxonomy" id="138064"/>
    <lineage>
        <taxon>Eukaryota</taxon>
        <taxon>Fungi</taxon>
        <taxon>Dikarya</taxon>
        <taxon>Ascomycota</taxon>
        <taxon>Pezizomycotina</taxon>
        <taxon>Sordariomycetes</taxon>
        <taxon>Xylariomycetidae</taxon>
        <taxon>Amphisphaeriales</taxon>
        <taxon>Sporocadaceae</taxon>
        <taxon>Seiridium</taxon>
    </lineage>
</organism>
<feature type="region of interest" description="Disordered" evidence="1">
    <location>
        <begin position="18"/>
        <end position="44"/>
    </location>
</feature>
<dbReference type="EMBL" id="JARVKM010000011">
    <property type="protein sequence ID" value="KAK9779393.1"/>
    <property type="molecule type" value="Genomic_DNA"/>
</dbReference>
<comment type="caution">
    <text evidence="2">The sequence shown here is derived from an EMBL/GenBank/DDBJ whole genome shotgun (WGS) entry which is preliminary data.</text>
</comment>
<gene>
    <name evidence="2" type="ORF">SCAR479_03875</name>
</gene>
<keyword evidence="3" id="KW-1185">Reference proteome</keyword>
<dbReference type="Proteomes" id="UP001465668">
    <property type="component" value="Unassembled WGS sequence"/>
</dbReference>
<evidence type="ECO:0000313" key="2">
    <source>
        <dbReference type="EMBL" id="KAK9779393.1"/>
    </source>
</evidence>
<evidence type="ECO:0000256" key="1">
    <source>
        <dbReference type="SAM" id="MobiDB-lite"/>
    </source>
</evidence>
<reference evidence="2 3" key="1">
    <citation type="submission" date="2024-02" db="EMBL/GenBank/DDBJ databases">
        <title>First draft genome assembly of two strains of Seiridium cardinale.</title>
        <authorList>
            <person name="Emiliani G."/>
            <person name="Scali E."/>
        </authorList>
    </citation>
    <scope>NUCLEOTIDE SEQUENCE [LARGE SCALE GENOMIC DNA]</scope>
    <source>
        <strain evidence="2 3">BM-138-000479</strain>
    </source>
</reference>
<sequence length="138" mass="15069">MIASPRLMSYLYLPRSDGKSRAVQGSDGPSLSNRLTRGPKHGPLGNLANLQLQHPCRDPALLFVASGSPLAGSNDGSPAEYKPTYPARCVLPPHKGCTATSAWEFLHWLPLSTLARETFFFDPKFSPNREGRYISTGK</sequence>